<reference evidence="1" key="1">
    <citation type="journal article" date="2017" name="Nature">
        <title>The sunflower genome provides insights into oil metabolism, flowering and Asterid evolution.</title>
        <authorList>
            <person name="Badouin H."/>
            <person name="Gouzy J."/>
            <person name="Grassa C.J."/>
            <person name="Murat F."/>
            <person name="Staton S.E."/>
            <person name="Cottret L."/>
            <person name="Lelandais-Briere C."/>
            <person name="Owens G.L."/>
            <person name="Carrere S."/>
            <person name="Mayjonade B."/>
            <person name="Legrand L."/>
            <person name="Gill N."/>
            <person name="Kane N.C."/>
            <person name="Bowers J.E."/>
            <person name="Hubner S."/>
            <person name="Bellec A."/>
            <person name="Berard A."/>
            <person name="Berges H."/>
            <person name="Blanchet N."/>
            <person name="Boniface M.C."/>
            <person name="Brunel D."/>
            <person name="Catrice O."/>
            <person name="Chaidir N."/>
            <person name="Claudel C."/>
            <person name="Donnadieu C."/>
            <person name="Faraut T."/>
            <person name="Fievet G."/>
            <person name="Helmstetter N."/>
            <person name="King M."/>
            <person name="Knapp S.J."/>
            <person name="Lai Z."/>
            <person name="Le Paslier M.C."/>
            <person name="Lippi Y."/>
            <person name="Lorenzon L."/>
            <person name="Mandel J.R."/>
            <person name="Marage G."/>
            <person name="Marchand G."/>
            <person name="Marquand E."/>
            <person name="Bret-Mestries E."/>
            <person name="Morien E."/>
            <person name="Nambeesan S."/>
            <person name="Nguyen T."/>
            <person name="Pegot-Espagnet P."/>
            <person name="Pouilly N."/>
            <person name="Raftis F."/>
            <person name="Sallet E."/>
            <person name="Schiex T."/>
            <person name="Thomas J."/>
            <person name="Vandecasteele C."/>
            <person name="Vares D."/>
            <person name="Vear F."/>
            <person name="Vautrin S."/>
            <person name="Crespi M."/>
            <person name="Mangin B."/>
            <person name="Burke J.M."/>
            <person name="Salse J."/>
            <person name="Munos S."/>
            <person name="Vincourt P."/>
            <person name="Rieseberg L.H."/>
            <person name="Langlade N.B."/>
        </authorList>
    </citation>
    <scope>NUCLEOTIDE SEQUENCE</scope>
    <source>
        <tissue evidence="1">Leaves</tissue>
    </source>
</reference>
<protein>
    <submittedName>
        <fullName evidence="1">Uncharacterized protein</fullName>
    </submittedName>
</protein>
<organism evidence="1 2">
    <name type="scientific">Helianthus annuus</name>
    <name type="common">Common sunflower</name>
    <dbReference type="NCBI Taxonomy" id="4232"/>
    <lineage>
        <taxon>Eukaryota</taxon>
        <taxon>Viridiplantae</taxon>
        <taxon>Streptophyta</taxon>
        <taxon>Embryophyta</taxon>
        <taxon>Tracheophyta</taxon>
        <taxon>Spermatophyta</taxon>
        <taxon>Magnoliopsida</taxon>
        <taxon>eudicotyledons</taxon>
        <taxon>Gunneridae</taxon>
        <taxon>Pentapetalae</taxon>
        <taxon>asterids</taxon>
        <taxon>campanulids</taxon>
        <taxon>Asterales</taxon>
        <taxon>Asteraceae</taxon>
        <taxon>Asteroideae</taxon>
        <taxon>Heliantheae alliance</taxon>
        <taxon>Heliantheae</taxon>
        <taxon>Helianthus</taxon>
    </lineage>
</organism>
<accession>A0A9K3JW52</accession>
<sequence length="58" mass="7081">MTGCWSIWKVRNDLLFLNKRIKIDNIFSQVKALDFLWYSSRSKHKDISWVDWCKFVIT</sequence>
<name>A0A9K3JW52_HELAN</name>
<keyword evidence="2" id="KW-1185">Reference proteome</keyword>
<proteinExistence type="predicted"/>
<dbReference type="AlphaFoldDB" id="A0A9K3JW52"/>
<evidence type="ECO:0000313" key="2">
    <source>
        <dbReference type="Proteomes" id="UP000215914"/>
    </source>
</evidence>
<dbReference type="Proteomes" id="UP000215914">
    <property type="component" value="Unassembled WGS sequence"/>
</dbReference>
<dbReference type="Gramene" id="mRNA:HanXRQr2_Chr01g0028141">
    <property type="protein sequence ID" value="CDS:HanXRQr2_Chr01g0028141.1"/>
    <property type="gene ID" value="HanXRQr2_Chr01g0028141"/>
</dbReference>
<reference evidence="1" key="2">
    <citation type="submission" date="2020-06" db="EMBL/GenBank/DDBJ databases">
        <title>Helianthus annuus Genome sequencing and assembly Release 2.</title>
        <authorList>
            <person name="Gouzy J."/>
            <person name="Langlade N."/>
            <person name="Munos S."/>
        </authorList>
    </citation>
    <scope>NUCLEOTIDE SEQUENCE</scope>
    <source>
        <tissue evidence="1">Leaves</tissue>
    </source>
</reference>
<gene>
    <name evidence="1" type="ORF">HanXRQr2_Chr01g0028141</name>
</gene>
<comment type="caution">
    <text evidence="1">The sequence shown here is derived from an EMBL/GenBank/DDBJ whole genome shotgun (WGS) entry which is preliminary data.</text>
</comment>
<dbReference type="EMBL" id="MNCJ02000316">
    <property type="protein sequence ID" value="KAF5822570.1"/>
    <property type="molecule type" value="Genomic_DNA"/>
</dbReference>
<evidence type="ECO:0000313" key="1">
    <source>
        <dbReference type="EMBL" id="KAF5822570.1"/>
    </source>
</evidence>